<feature type="compositionally biased region" description="Basic and acidic residues" evidence="8">
    <location>
        <begin position="130"/>
        <end position="144"/>
    </location>
</feature>
<feature type="compositionally biased region" description="Basic and acidic residues" evidence="8">
    <location>
        <begin position="182"/>
        <end position="200"/>
    </location>
</feature>
<dbReference type="OrthoDB" id="9786339at2"/>
<keyword evidence="7 9" id="KW-0472">Membrane</keyword>
<keyword evidence="6 9" id="KW-1133">Transmembrane helix</keyword>
<dbReference type="RefSeq" id="WP_145858572.1">
    <property type="nucleotide sequence ID" value="NZ_RPFW01000006.1"/>
</dbReference>
<feature type="transmembrane region" description="Helical" evidence="9">
    <location>
        <begin position="410"/>
        <end position="435"/>
    </location>
</feature>
<feature type="transmembrane region" description="Helical" evidence="9">
    <location>
        <begin position="611"/>
        <end position="632"/>
    </location>
</feature>
<feature type="transmembrane region" description="Helical" evidence="9">
    <location>
        <begin position="681"/>
        <end position="702"/>
    </location>
</feature>
<feature type="transmembrane region" description="Helical" evidence="9">
    <location>
        <begin position="380"/>
        <end position="398"/>
    </location>
</feature>
<feature type="compositionally biased region" description="Pro residues" evidence="8">
    <location>
        <begin position="32"/>
        <end position="78"/>
    </location>
</feature>
<keyword evidence="11" id="KW-1185">Reference proteome</keyword>
<gene>
    <name evidence="10" type="primary">murJ</name>
    <name evidence="10" type="ORF">EAS64_30210</name>
</gene>
<evidence type="ECO:0000256" key="4">
    <source>
        <dbReference type="ARBA" id="ARBA00022960"/>
    </source>
</evidence>
<evidence type="ECO:0000256" key="8">
    <source>
        <dbReference type="SAM" id="MobiDB-lite"/>
    </source>
</evidence>
<keyword evidence="2" id="KW-1003">Cell membrane</keyword>
<feature type="compositionally biased region" description="Pro residues" evidence="8">
    <location>
        <begin position="145"/>
        <end position="159"/>
    </location>
</feature>
<dbReference type="InterPro" id="IPR004268">
    <property type="entry name" value="MurJ"/>
</dbReference>
<evidence type="ECO:0000256" key="3">
    <source>
        <dbReference type="ARBA" id="ARBA00022692"/>
    </source>
</evidence>
<name>A0A6P2BS99_9ACTN</name>
<accession>A0A6P2BS99</accession>
<protein>
    <submittedName>
        <fullName evidence="10">Murein biosynthesis integral membrane protein MurJ</fullName>
    </submittedName>
</protein>
<evidence type="ECO:0000256" key="7">
    <source>
        <dbReference type="ARBA" id="ARBA00023136"/>
    </source>
</evidence>
<feature type="transmembrane region" description="Helical" evidence="9">
    <location>
        <begin position="268"/>
        <end position="286"/>
    </location>
</feature>
<dbReference type="CDD" id="cd13123">
    <property type="entry name" value="MATE_MurJ_like"/>
    <property type="match status" value="1"/>
</dbReference>
<dbReference type="InterPro" id="IPR051050">
    <property type="entry name" value="Lipid_II_flippase_MurJ/MviN"/>
</dbReference>
<dbReference type="GO" id="GO:0015648">
    <property type="term" value="F:lipid-linked peptidoglycan transporter activity"/>
    <property type="evidence" value="ECO:0007669"/>
    <property type="project" value="TreeGrafter"/>
</dbReference>
<reference evidence="10 11" key="1">
    <citation type="submission" date="2018-11" db="EMBL/GenBank/DDBJ databases">
        <title>Trebonia kvetii gen.nov., sp.nov., a novel acidophilic actinobacterium, and proposal of the new actinobacterial family Treboniaceae fam. nov.</title>
        <authorList>
            <person name="Rapoport D."/>
            <person name="Sagova-Mareckova M."/>
            <person name="Sedlacek I."/>
            <person name="Provaznik J."/>
            <person name="Kralova S."/>
            <person name="Pavlinic D."/>
            <person name="Benes V."/>
            <person name="Kopecky J."/>
        </authorList>
    </citation>
    <scope>NUCLEOTIDE SEQUENCE [LARGE SCALE GENOMIC DNA]</scope>
    <source>
        <strain evidence="10 11">15Tr583</strain>
    </source>
</reference>
<keyword evidence="5" id="KW-0573">Peptidoglycan synthesis</keyword>
<feature type="transmembrane region" description="Helical" evidence="9">
    <location>
        <begin position="638"/>
        <end position="661"/>
    </location>
</feature>
<keyword evidence="4" id="KW-0133">Cell shape</keyword>
<dbReference type="PANTHER" id="PTHR47019:SF1">
    <property type="entry name" value="LIPID II FLIPPASE MURJ"/>
    <property type="match status" value="1"/>
</dbReference>
<feature type="transmembrane region" description="Helical" evidence="9">
    <location>
        <begin position="496"/>
        <end position="516"/>
    </location>
</feature>
<evidence type="ECO:0000256" key="9">
    <source>
        <dbReference type="SAM" id="Phobius"/>
    </source>
</evidence>
<feature type="transmembrane region" description="Helical" evidence="9">
    <location>
        <begin position="537"/>
        <end position="557"/>
    </location>
</feature>
<dbReference type="PANTHER" id="PTHR47019">
    <property type="entry name" value="LIPID II FLIPPASE MURJ"/>
    <property type="match status" value="1"/>
</dbReference>
<dbReference type="EMBL" id="RPFW01000006">
    <property type="protein sequence ID" value="TVZ01738.1"/>
    <property type="molecule type" value="Genomic_DNA"/>
</dbReference>
<dbReference type="GO" id="GO:0009252">
    <property type="term" value="P:peptidoglycan biosynthetic process"/>
    <property type="evidence" value="ECO:0007669"/>
    <property type="project" value="UniProtKB-KW"/>
</dbReference>
<keyword evidence="3 9" id="KW-0812">Transmembrane</keyword>
<feature type="compositionally biased region" description="Pro residues" evidence="8">
    <location>
        <begin position="84"/>
        <end position="93"/>
    </location>
</feature>
<dbReference type="AlphaFoldDB" id="A0A6P2BS99"/>
<dbReference type="NCBIfam" id="TIGR01695">
    <property type="entry name" value="murJ_mviN"/>
    <property type="match status" value="1"/>
</dbReference>
<evidence type="ECO:0000313" key="11">
    <source>
        <dbReference type="Proteomes" id="UP000460272"/>
    </source>
</evidence>
<feature type="transmembrane region" description="Helical" evidence="9">
    <location>
        <begin position="345"/>
        <end position="368"/>
    </location>
</feature>
<feature type="transmembrane region" description="Helical" evidence="9">
    <location>
        <begin position="708"/>
        <end position="731"/>
    </location>
</feature>
<evidence type="ECO:0000313" key="10">
    <source>
        <dbReference type="EMBL" id="TVZ01738.1"/>
    </source>
</evidence>
<dbReference type="Proteomes" id="UP000460272">
    <property type="component" value="Unassembled WGS sequence"/>
</dbReference>
<feature type="compositionally biased region" description="Polar residues" evidence="8">
    <location>
        <begin position="205"/>
        <end position="221"/>
    </location>
</feature>
<evidence type="ECO:0000256" key="5">
    <source>
        <dbReference type="ARBA" id="ARBA00022984"/>
    </source>
</evidence>
<comment type="subcellular location">
    <subcellularLocation>
        <location evidence="1">Cell membrane</location>
        <topology evidence="1">Multi-pass membrane protein</topology>
    </subcellularLocation>
</comment>
<proteinExistence type="predicted"/>
<evidence type="ECO:0000256" key="6">
    <source>
        <dbReference type="ARBA" id="ARBA00022989"/>
    </source>
</evidence>
<dbReference type="GO" id="GO:0034204">
    <property type="term" value="P:lipid translocation"/>
    <property type="evidence" value="ECO:0007669"/>
    <property type="project" value="TreeGrafter"/>
</dbReference>
<evidence type="ECO:0000256" key="1">
    <source>
        <dbReference type="ARBA" id="ARBA00004651"/>
    </source>
</evidence>
<dbReference type="PRINTS" id="PR01806">
    <property type="entry name" value="VIRFACTRMVIN"/>
</dbReference>
<evidence type="ECO:0000256" key="2">
    <source>
        <dbReference type="ARBA" id="ARBA00022475"/>
    </source>
</evidence>
<comment type="caution">
    <text evidence="10">The sequence shown here is derived from an EMBL/GenBank/DDBJ whole genome shotgun (WGS) entry which is preliminary data.</text>
</comment>
<organism evidence="10 11">
    <name type="scientific">Trebonia kvetii</name>
    <dbReference type="NCBI Taxonomy" id="2480626"/>
    <lineage>
        <taxon>Bacteria</taxon>
        <taxon>Bacillati</taxon>
        <taxon>Actinomycetota</taxon>
        <taxon>Actinomycetes</taxon>
        <taxon>Streptosporangiales</taxon>
        <taxon>Treboniaceae</taxon>
        <taxon>Trebonia</taxon>
    </lineage>
</organism>
<dbReference type="Pfam" id="PF03023">
    <property type="entry name" value="MurJ"/>
    <property type="match status" value="1"/>
</dbReference>
<feature type="transmembrane region" description="Helical" evidence="9">
    <location>
        <begin position="577"/>
        <end position="599"/>
    </location>
</feature>
<dbReference type="GO" id="GO:0005886">
    <property type="term" value="C:plasma membrane"/>
    <property type="evidence" value="ECO:0007669"/>
    <property type="project" value="UniProtKB-SubCell"/>
</dbReference>
<feature type="transmembrane region" description="Helical" evidence="9">
    <location>
        <begin position="226"/>
        <end position="248"/>
    </location>
</feature>
<feature type="transmembrane region" description="Helical" evidence="9">
    <location>
        <begin position="306"/>
        <end position="325"/>
    </location>
</feature>
<feature type="transmembrane region" description="Helical" evidence="9">
    <location>
        <begin position="455"/>
        <end position="476"/>
    </location>
</feature>
<sequence length="748" mass="80616">MTRPTRPAGGPPFPDDNDPQESGQPRFTPREQPYPPPPPPPPAQQQPYDAPPPHGAQPYDVAPPPQQPSFRPPPPGFPPGGQQPYPPPPPPPRGAAQGPSFTPRQPSEGDRQGPRHGRGRGGSPRPSFTPREDYVPPAGGRERPSPAPTAFLPPVPAGYPQPSFQPFDFPGAPPRPAPRFVPADRDAPQADQDNRTRVLEPDTGLPSTGPQRAADTSPNLARSSKAMALGTVVSRGTGFLRTFVLLYALGLGTTANAYNTANTLPNTIYYLMLGGVFTSVVVPMLVRAAKEDPDRGEGYARRIYSFGVICLLLVTVVATLFAQPIASLYGGNLSRPNEYHLTVVFAYFFIAQIFFYGMDSLLGAILNVRGRFGANMWTPVINNVVVILVVLIFIVTVGRPGASSATISSYGVALLGIGTTLGIVIQSIALFPVMWRAGFSMRLVFDFRRAEIGEIGRMSGWMFGYVFTQWLGNLVVTRVANSAPASNGISAYANAYQLFQLPYAIVGISVISALLPRMSGHANDRRYSLVREDFSKGVRLASVIVVPAAVFLAVLGSPLCEFLFAHGQQTSVQDARYIGEVFGAFCLGLLPFMLTQLQLRVFYSFHESKTPAVIGMLMLVVGVIGYMVARVALSPPHIVIGLAFAFDIMTLAGAIIAWPLLLRRVGSLDGWRITRSLVRMLLATLPGLLFAFVVMAVVGSFLHQGAVYGLVVTVVGGGGALLLYALCCRIFGIEEYRTLMRTVLGRFG</sequence>
<feature type="region of interest" description="Disordered" evidence="8">
    <location>
        <begin position="1"/>
        <end position="221"/>
    </location>
</feature>
<dbReference type="GO" id="GO:0008360">
    <property type="term" value="P:regulation of cell shape"/>
    <property type="evidence" value="ECO:0007669"/>
    <property type="project" value="UniProtKB-KW"/>
</dbReference>